<proteinExistence type="predicted"/>
<feature type="transmembrane region" description="Helical" evidence="1">
    <location>
        <begin position="59"/>
        <end position="78"/>
    </location>
</feature>
<reference evidence="2" key="1">
    <citation type="submission" date="2019-02" db="EMBL/GenBank/DDBJ databases">
        <authorList>
            <person name="Gruber-Vodicka R. H."/>
            <person name="Seah K. B. B."/>
        </authorList>
    </citation>
    <scope>NUCLEOTIDE SEQUENCE</scope>
    <source>
        <strain evidence="2">BECK_BZ165</strain>
    </source>
</reference>
<keyword evidence="1" id="KW-0472">Membrane</keyword>
<accession>A0A450U178</accession>
<evidence type="ECO:0000313" key="2">
    <source>
        <dbReference type="EMBL" id="VFJ76065.1"/>
    </source>
</evidence>
<protein>
    <submittedName>
        <fullName evidence="2">Uncharacterized protein</fullName>
    </submittedName>
</protein>
<evidence type="ECO:0000256" key="1">
    <source>
        <dbReference type="SAM" id="Phobius"/>
    </source>
</evidence>
<gene>
    <name evidence="2" type="ORF">BECKFM1743C_GA0114222_109061</name>
</gene>
<keyword evidence="1" id="KW-0812">Transmembrane</keyword>
<sequence>MKAVRFLLPAEVEMLEAAIYYQTQVDGLGDTFLTKIESTVRDIAEHPQAWPIVLLSGHFLFFMYAFHAAIPITYWFAIDIAIDIRYRSSIQPRLFSIAIANRDIDSERTTTPVAARLRCARSCP</sequence>
<name>A0A450U178_9GAMM</name>
<organism evidence="2">
    <name type="scientific">Candidatus Kentrum sp. FM</name>
    <dbReference type="NCBI Taxonomy" id="2126340"/>
    <lineage>
        <taxon>Bacteria</taxon>
        <taxon>Pseudomonadati</taxon>
        <taxon>Pseudomonadota</taxon>
        <taxon>Gammaproteobacteria</taxon>
        <taxon>Candidatus Kentrum</taxon>
    </lineage>
</organism>
<keyword evidence="1" id="KW-1133">Transmembrane helix</keyword>
<dbReference type="EMBL" id="CAADFA010000906">
    <property type="protein sequence ID" value="VFJ76065.1"/>
    <property type="molecule type" value="Genomic_DNA"/>
</dbReference>
<dbReference type="AlphaFoldDB" id="A0A450U178"/>